<dbReference type="AlphaFoldDB" id="A0A2G5P947"/>
<feature type="transmembrane region" description="Helical" evidence="1">
    <location>
        <begin position="102"/>
        <end position="123"/>
    </location>
</feature>
<feature type="transmembrane region" description="Helical" evidence="1">
    <location>
        <begin position="151"/>
        <end position="172"/>
    </location>
</feature>
<dbReference type="Proteomes" id="UP000230551">
    <property type="component" value="Unassembled WGS sequence"/>
</dbReference>
<feature type="transmembrane region" description="Helical" evidence="1">
    <location>
        <begin position="201"/>
        <end position="217"/>
    </location>
</feature>
<evidence type="ECO:0000256" key="1">
    <source>
        <dbReference type="SAM" id="Phobius"/>
    </source>
</evidence>
<keyword evidence="1" id="KW-0472">Membrane</keyword>
<protein>
    <submittedName>
        <fullName evidence="2">Uncharacterized protein</fullName>
    </submittedName>
</protein>
<evidence type="ECO:0000313" key="2">
    <source>
        <dbReference type="EMBL" id="PIB74533.1"/>
    </source>
</evidence>
<gene>
    <name evidence="2" type="ORF">CQY22_012595</name>
</gene>
<reference evidence="2 3" key="1">
    <citation type="journal article" date="2017" name="Infect. Genet. Evol.">
        <title>The new phylogeny of the genus Mycobacterium: The old and the news.</title>
        <authorList>
            <person name="Tortoli E."/>
            <person name="Fedrizzi T."/>
            <person name="Meehan C.J."/>
            <person name="Trovato A."/>
            <person name="Grottola A."/>
            <person name="Giacobazzi E."/>
            <person name="Serpini G.F."/>
            <person name="Tagliazucchi S."/>
            <person name="Fabio A."/>
            <person name="Bettua C."/>
            <person name="Bertorelli R."/>
            <person name="Frascaro F."/>
            <person name="De Sanctis V."/>
            <person name="Pecorari M."/>
            <person name="Jousson O."/>
            <person name="Segata N."/>
            <person name="Cirillo D.M."/>
        </authorList>
    </citation>
    <scope>NUCLEOTIDE SEQUENCE [LARGE SCALE GENOMIC DNA]</scope>
    <source>
        <strain evidence="2 3">CIP1034565</strain>
    </source>
</reference>
<feature type="transmembrane region" description="Helical" evidence="1">
    <location>
        <begin position="75"/>
        <end position="96"/>
    </location>
</feature>
<dbReference type="EMBL" id="PDCN02000016">
    <property type="protein sequence ID" value="PIB74533.1"/>
    <property type="molecule type" value="Genomic_DNA"/>
</dbReference>
<proteinExistence type="predicted"/>
<feature type="transmembrane region" description="Helical" evidence="1">
    <location>
        <begin position="16"/>
        <end position="36"/>
    </location>
</feature>
<comment type="caution">
    <text evidence="2">The sequence shown here is derived from an EMBL/GenBank/DDBJ whole genome shotgun (WGS) entry which is preliminary data.</text>
</comment>
<accession>A0A2G5P947</accession>
<feature type="transmembrane region" description="Helical" evidence="1">
    <location>
        <begin position="42"/>
        <end position="63"/>
    </location>
</feature>
<keyword evidence="1" id="KW-0812">Transmembrane</keyword>
<dbReference type="Pfam" id="PF18943">
    <property type="entry name" value="DUF5690"/>
    <property type="match status" value="1"/>
</dbReference>
<organism evidence="2 3">
    <name type="scientific">Mycolicibacterium brumae</name>
    <dbReference type="NCBI Taxonomy" id="85968"/>
    <lineage>
        <taxon>Bacteria</taxon>
        <taxon>Bacillati</taxon>
        <taxon>Actinomycetota</taxon>
        <taxon>Actinomycetes</taxon>
        <taxon>Mycobacteriales</taxon>
        <taxon>Mycobacteriaceae</taxon>
        <taxon>Mycolicibacterium</taxon>
    </lineage>
</organism>
<dbReference type="OrthoDB" id="182994at2"/>
<dbReference type="STRING" id="85968.GCA_900073015_00717"/>
<keyword evidence="3" id="KW-1185">Reference proteome</keyword>
<evidence type="ECO:0000313" key="3">
    <source>
        <dbReference type="Proteomes" id="UP000230551"/>
    </source>
</evidence>
<dbReference type="InterPro" id="IPR043745">
    <property type="entry name" value="DUF5690"/>
</dbReference>
<sequence>MIGIKVISEMRPSRRAPAILVLIGISLLGLVLFAVLPMEWKFVALFINGLPLGLIWGLVFGFLEGRRTTEVLGAMLSASFIVPSGIVKSVAVWLMNAGVDQFWMPAATGALFLPLLFVSVYCLSKLPPPNVEDIAARTERRPMNGAQHKAFLTRYLPGLSLLIAGYILLTVFRDFRDDFAVEIWAGLGFDGDPAVLTQSEIPVAIITLLAFAALVLIRNNR</sequence>
<name>A0A2G5P947_9MYCO</name>
<keyword evidence="1" id="KW-1133">Transmembrane helix</keyword>